<dbReference type="PANTHER" id="PTHR42799">
    <property type="entry name" value="MITOCHONDRIAL PEPTIDE METHIONINE SULFOXIDE REDUCTASE"/>
    <property type="match status" value="1"/>
</dbReference>
<name>A0ABQ2Z5J1_9ACTN</name>
<dbReference type="InterPro" id="IPR036509">
    <property type="entry name" value="Met_Sox_Rdtase_MsrA_sf"/>
</dbReference>
<dbReference type="InterPro" id="IPR002569">
    <property type="entry name" value="Met_Sox_Rdtase_MsrA_dom"/>
</dbReference>
<dbReference type="EMBL" id="BMWE01000001">
    <property type="protein sequence ID" value="GGY01869.1"/>
    <property type="molecule type" value="Genomic_DNA"/>
</dbReference>
<evidence type="ECO:0000256" key="3">
    <source>
        <dbReference type="ARBA" id="ARBA00048782"/>
    </source>
</evidence>
<comment type="similarity">
    <text evidence="4">Belongs to the MsrA Met sulfoxide reductase family.</text>
</comment>
<reference evidence="8" key="1">
    <citation type="journal article" date="2019" name="Int. J. Syst. Evol. Microbiol.">
        <title>The Global Catalogue of Microorganisms (GCM) 10K type strain sequencing project: providing services to taxonomists for standard genome sequencing and annotation.</title>
        <authorList>
            <consortium name="The Broad Institute Genomics Platform"/>
            <consortium name="The Broad Institute Genome Sequencing Center for Infectious Disease"/>
            <person name="Wu L."/>
            <person name="Ma J."/>
        </authorList>
    </citation>
    <scope>NUCLEOTIDE SEQUENCE [LARGE SCALE GENOMIC DNA]</scope>
    <source>
        <strain evidence="8">JCM 4957</strain>
    </source>
</reference>
<dbReference type="EC" id="1.8.4.11" evidence="4"/>
<dbReference type="Proteomes" id="UP000653308">
    <property type="component" value="Unassembled WGS sequence"/>
</dbReference>
<comment type="catalytic activity">
    <reaction evidence="2 4">
        <text>L-methionyl-[protein] + [thioredoxin]-disulfide + H2O = L-methionyl-(S)-S-oxide-[protein] + [thioredoxin]-dithiol</text>
        <dbReference type="Rhea" id="RHEA:14217"/>
        <dbReference type="Rhea" id="RHEA-COMP:10698"/>
        <dbReference type="Rhea" id="RHEA-COMP:10700"/>
        <dbReference type="Rhea" id="RHEA-COMP:12313"/>
        <dbReference type="Rhea" id="RHEA-COMP:12315"/>
        <dbReference type="ChEBI" id="CHEBI:15377"/>
        <dbReference type="ChEBI" id="CHEBI:16044"/>
        <dbReference type="ChEBI" id="CHEBI:29950"/>
        <dbReference type="ChEBI" id="CHEBI:44120"/>
        <dbReference type="ChEBI" id="CHEBI:50058"/>
        <dbReference type="EC" id="1.8.4.11"/>
    </reaction>
</comment>
<evidence type="ECO:0000259" key="6">
    <source>
        <dbReference type="Pfam" id="PF01625"/>
    </source>
</evidence>
<organism evidence="7 8">
    <name type="scientific">Streptomyces djakartensis</name>
    <dbReference type="NCBI Taxonomy" id="68193"/>
    <lineage>
        <taxon>Bacteria</taxon>
        <taxon>Bacillati</taxon>
        <taxon>Actinomycetota</taxon>
        <taxon>Actinomycetes</taxon>
        <taxon>Kitasatosporales</taxon>
        <taxon>Streptomycetaceae</taxon>
        <taxon>Streptomyces</taxon>
    </lineage>
</organism>
<dbReference type="Gene3D" id="3.30.1060.10">
    <property type="entry name" value="Peptide methionine sulphoxide reductase MsrA"/>
    <property type="match status" value="1"/>
</dbReference>
<accession>A0ABQ2Z5J1</accession>
<dbReference type="HAMAP" id="MF_01401">
    <property type="entry name" value="MsrA"/>
    <property type="match status" value="1"/>
</dbReference>
<proteinExistence type="inferred from homology"/>
<evidence type="ECO:0000313" key="7">
    <source>
        <dbReference type="EMBL" id="GGY01869.1"/>
    </source>
</evidence>
<feature type="active site" evidence="4">
    <location>
        <position position="55"/>
    </location>
</feature>
<dbReference type="Pfam" id="PF01625">
    <property type="entry name" value="PMSR"/>
    <property type="match status" value="1"/>
</dbReference>
<evidence type="ECO:0000256" key="4">
    <source>
        <dbReference type="HAMAP-Rule" id="MF_01401"/>
    </source>
</evidence>
<dbReference type="SUPFAM" id="SSF55068">
    <property type="entry name" value="Peptide methionine sulfoxide reductase"/>
    <property type="match status" value="1"/>
</dbReference>
<comment type="catalytic activity">
    <reaction evidence="3 4">
        <text>[thioredoxin]-disulfide + L-methionine + H2O = L-methionine (S)-S-oxide + [thioredoxin]-dithiol</text>
        <dbReference type="Rhea" id="RHEA:19993"/>
        <dbReference type="Rhea" id="RHEA-COMP:10698"/>
        <dbReference type="Rhea" id="RHEA-COMP:10700"/>
        <dbReference type="ChEBI" id="CHEBI:15377"/>
        <dbReference type="ChEBI" id="CHEBI:29950"/>
        <dbReference type="ChEBI" id="CHEBI:50058"/>
        <dbReference type="ChEBI" id="CHEBI:57844"/>
        <dbReference type="ChEBI" id="CHEBI:58772"/>
        <dbReference type="EC" id="1.8.4.11"/>
    </reaction>
</comment>
<dbReference type="InterPro" id="IPR050162">
    <property type="entry name" value="MsrA_MetSO_reductase"/>
</dbReference>
<dbReference type="PANTHER" id="PTHR42799:SF2">
    <property type="entry name" value="MITOCHONDRIAL PEPTIDE METHIONINE SULFOXIDE REDUCTASE"/>
    <property type="match status" value="1"/>
</dbReference>
<comment type="function">
    <text evidence="4">Has an important function as a repair enzyme for proteins that have been inactivated by oxidation. Catalyzes the reversible oxidation-reduction of methionine sulfoxide in proteins to methionine.</text>
</comment>
<evidence type="ECO:0000256" key="5">
    <source>
        <dbReference type="SAM" id="MobiDB-lite"/>
    </source>
</evidence>
<keyword evidence="8" id="KW-1185">Reference proteome</keyword>
<gene>
    <name evidence="4" type="primary">msrA</name>
    <name evidence="7" type="ORF">GCM10010384_02100</name>
</gene>
<feature type="domain" description="Peptide methionine sulphoxide reductase MsrA" evidence="6">
    <location>
        <begin position="50"/>
        <end position="204"/>
    </location>
</feature>
<comment type="caution">
    <text evidence="7">The sequence shown here is derived from an EMBL/GenBank/DDBJ whole genome shotgun (WGS) entry which is preliminary data.</text>
</comment>
<dbReference type="NCBIfam" id="TIGR00401">
    <property type="entry name" value="msrA"/>
    <property type="match status" value="1"/>
</dbReference>
<protein>
    <recommendedName>
        <fullName evidence="4">Peptide methionine sulfoxide reductase MsrA</fullName>
        <shortName evidence="4">Protein-methionine-S-oxide reductase</shortName>
        <ecNumber evidence="4">1.8.4.11</ecNumber>
    </recommendedName>
    <alternativeName>
        <fullName evidence="4">Peptide-methionine (S)-S-oxide reductase</fullName>
        <shortName evidence="4">Peptide Met(O) reductase</shortName>
    </alternativeName>
</protein>
<sequence>MFPHSRTPQLPSPEQALRGRREPAFTVPDRHTVLGNPLLGPYPGGLEIADFGLGCFWGAERRFWQLPAGVWTTLAGYQGGYTENPTYEEVCSGLTGHTEVVRVVFDPKLISYERLLNTFWESHDPTQGFRQGNDVGTQYRSAIYTHTPEQAATAKASREAYQRVLTSSGHGRISTEIVPAEGRPFYPAEGHHQQYLDKNPAGYCGIGGTGVSCPIGVATADGEHPAPDPVLGTGWIFEENLRPFCESVAEFSGYRFDDSDWLAIENALPRTDVERPGGWYDYPLSGRVPLTLLVADDPGSSVVFVGLTGECDDDTRARMEAAWHIFSMYRAM</sequence>
<evidence type="ECO:0000256" key="2">
    <source>
        <dbReference type="ARBA" id="ARBA00047806"/>
    </source>
</evidence>
<keyword evidence="1 4" id="KW-0560">Oxidoreductase</keyword>
<feature type="region of interest" description="Disordered" evidence="5">
    <location>
        <begin position="1"/>
        <end position="22"/>
    </location>
</feature>
<evidence type="ECO:0000256" key="1">
    <source>
        <dbReference type="ARBA" id="ARBA00023002"/>
    </source>
</evidence>
<evidence type="ECO:0000313" key="8">
    <source>
        <dbReference type="Proteomes" id="UP000653308"/>
    </source>
</evidence>